<dbReference type="AlphaFoldDB" id="A0AAX4HZ66"/>
<evidence type="ECO:0000313" key="7">
    <source>
        <dbReference type="EMBL" id="WQF76414.1"/>
    </source>
</evidence>
<feature type="transmembrane region" description="Helical" evidence="6">
    <location>
        <begin position="333"/>
        <end position="353"/>
    </location>
</feature>
<keyword evidence="3 6" id="KW-1133">Transmembrane helix</keyword>
<dbReference type="PANTHER" id="PTHR31465:SF9">
    <property type="entry name" value="SPHINGOID LONG-CHAIN BASE TRANSPORTER RSB1"/>
    <property type="match status" value="1"/>
</dbReference>
<organism evidence="7 8">
    <name type="scientific">Colletotrichum destructivum</name>
    <dbReference type="NCBI Taxonomy" id="34406"/>
    <lineage>
        <taxon>Eukaryota</taxon>
        <taxon>Fungi</taxon>
        <taxon>Dikarya</taxon>
        <taxon>Ascomycota</taxon>
        <taxon>Pezizomycotina</taxon>
        <taxon>Sordariomycetes</taxon>
        <taxon>Hypocreomycetidae</taxon>
        <taxon>Glomerellales</taxon>
        <taxon>Glomerellaceae</taxon>
        <taxon>Colletotrichum</taxon>
        <taxon>Colletotrichum destructivum species complex</taxon>
    </lineage>
</organism>
<protein>
    <submittedName>
        <fullName evidence="7">RTA-like protein</fullName>
    </submittedName>
</protein>
<dbReference type="PANTHER" id="PTHR31465">
    <property type="entry name" value="PROTEIN RTA1-RELATED"/>
    <property type="match status" value="1"/>
</dbReference>
<sequence>MVQSQHPNGKPNAKICTEFDTVVQMPPFGSAHIYDRRFPCSCQFQCLLSSSQSKRPSSTTSGLYDTLCPLERRPLKTINLLLGGPRHTFAFPSYSLNPLSPGHRHDRSPRQATAEKKMSGPPPPLPSNLVFFGPSANCTLDLCPIEYSLYKYRPNLAVNVLFLALFALAGAVHVYLGVRWRSWWFMAFMLAGCLSEIVGYVGRIIMYYNPFEFVAFMLQIVFITSGPVYYTAAIYVTISKTIESFAPELSRIPTKVIYWLFISFDLFCLVLQAAGGALSTTSRGSSDVGINLAMAGLVIQVVVLVAFCTLFADYMFRYTRSTAARRLTRREKVFFGFLALAIVLILARCAYRVDELSEGYSDSDKITNEGLFIGLEGVLIICAVFALCIGHPGLVFGKNKATDGDRKGSTVESGVESGIAVTERK</sequence>
<dbReference type="GO" id="GO:0000324">
    <property type="term" value="C:fungal-type vacuole"/>
    <property type="evidence" value="ECO:0007669"/>
    <property type="project" value="TreeGrafter"/>
</dbReference>
<dbReference type="GO" id="GO:0005886">
    <property type="term" value="C:plasma membrane"/>
    <property type="evidence" value="ECO:0007669"/>
    <property type="project" value="TreeGrafter"/>
</dbReference>
<gene>
    <name evidence="7" type="ORF">CDEST_01428</name>
</gene>
<feature type="transmembrane region" description="Helical" evidence="6">
    <location>
        <begin position="214"/>
        <end position="236"/>
    </location>
</feature>
<feature type="transmembrane region" description="Helical" evidence="6">
    <location>
        <begin position="290"/>
        <end position="312"/>
    </location>
</feature>
<comment type="subcellular location">
    <subcellularLocation>
        <location evidence="1">Membrane</location>
        <topology evidence="1">Multi-pass membrane protein</topology>
    </subcellularLocation>
</comment>
<feature type="region of interest" description="Disordered" evidence="5">
    <location>
        <begin position="98"/>
        <end position="123"/>
    </location>
</feature>
<evidence type="ECO:0000256" key="4">
    <source>
        <dbReference type="ARBA" id="ARBA00023136"/>
    </source>
</evidence>
<dbReference type="Pfam" id="PF04479">
    <property type="entry name" value="RTA1"/>
    <property type="match status" value="1"/>
</dbReference>
<dbReference type="InterPro" id="IPR007568">
    <property type="entry name" value="RTA1"/>
</dbReference>
<evidence type="ECO:0000256" key="1">
    <source>
        <dbReference type="ARBA" id="ARBA00004141"/>
    </source>
</evidence>
<feature type="transmembrane region" description="Helical" evidence="6">
    <location>
        <begin position="156"/>
        <end position="176"/>
    </location>
</feature>
<accession>A0AAX4HZ66</accession>
<keyword evidence="2 6" id="KW-0812">Transmembrane</keyword>
<evidence type="ECO:0000256" key="6">
    <source>
        <dbReference type="SAM" id="Phobius"/>
    </source>
</evidence>
<keyword evidence="4 6" id="KW-0472">Membrane</keyword>
<dbReference type="GeneID" id="87937931"/>
<reference evidence="8" key="1">
    <citation type="journal article" date="2023" name="bioRxiv">
        <title>Complete genome of the Medicago anthracnose fungus, Colletotrichum destructivum, reveals a mini-chromosome-like region within a core chromosome.</title>
        <authorList>
            <person name="Lapalu N."/>
            <person name="Simon A."/>
            <person name="Lu A."/>
            <person name="Plaumann P.-L."/>
            <person name="Amselem J."/>
            <person name="Pigne S."/>
            <person name="Auger A."/>
            <person name="Koch C."/>
            <person name="Dallery J.-F."/>
            <person name="O'Connell R.J."/>
        </authorList>
    </citation>
    <scope>NUCLEOTIDE SEQUENCE [LARGE SCALE GENOMIC DNA]</scope>
    <source>
        <strain evidence="8">CBS 520.97</strain>
    </source>
</reference>
<name>A0AAX4HZ66_9PEZI</name>
<feature type="transmembrane region" description="Helical" evidence="6">
    <location>
        <begin position="373"/>
        <end position="397"/>
    </location>
</feature>
<feature type="transmembrane region" description="Helical" evidence="6">
    <location>
        <begin position="183"/>
        <end position="208"/>
    </location>
</feature>
<feature type="transmembrane region" description="Helical" evidence="6">
    <location>
        <begin position="256"/>
        <end position="278"/>
    </location>
</feature>
<proteinExistence type="predicted"/>
<keyword evidence="8" id="KW-1185">Reference proteome</keyword>
<evidence type="ECO:0000313" key="8">
    <source>
        <dbReference type="Proteomes" id="UP001322277"/>
    </source>
</evidence>
<evidence type="ECO:0000256" key="3">
    <source>
        <dbReference type="ARBA" id="ARBA00022989"/>
    </source>
</evidence>
<evidence type="ECO:0000256" key="5">
    <source>
        <dbReference type="SAM" id="MobiDB-lite"/>
    </source>
</evidence>
<dbReference type="RefSeq" id="XP_062773638.1">
    <property type="nucleotide sequence ID" value="XM_062917587.1"/>
</dbReference>
<dbReference type="KEGG" id="cdet:87937931"/>
<evidence type="ECO:0000256" key="2">
    <source>
        <dbReference type="ARBA" id="ARBA00022692"/>
    </source>
</evidence>
<dbReference type="Proteomes" id="UP001322277">
    <property type="component" value="Chromosome 1"/>
</dbReference>
<dbReference type="EMBL" id="CP137305">
    <property type="protein sequence ID" value="WQF76414.1"/>
    <property type="molecule type" value="Genomic_DNA"/>
</dbReference>